<dbReference type="eggNOG" id="COG0517">
    <property type="taxonomic scope" value="Bacteria"/>
</dbReference>
<keyword evidence="4" id="KW-1185">Reference proteome</keyword>
<dbReference type="PANTHER" id="PTHR37023:SF1">
    <property type="entry name" value="ISSOD25 TRANSPOSASE TNPA_ISSOD25"/>
    <property type="match status" value="1"/>
</dbReference>
<dbReference type="GO" id="GO:0004803">
    <property type="term" value="F:transposase activity"/>
    <property type="evidence" value="ECO:0007669"/>
    <property type="project" value="InterPro"/>
</dbReference>
<evidence type="ECO:0000259" key="1">
    <source>
        <dbReference type="Pfam" id="PF04986"/>
    </source>
</evidence>
<dbReference type="Pfam" id="PF04986">
    <property type="entry name" value="Y2_Tnp"/>
    <property type="match status" value="1"/>
</dbReference>
<evidence type="ECO:0000313" key="3">
    <source>
        <dbReference type="EMBL" id="KGP74550.1"/>
    </source>
</evidence>
<comment type="caution">
    <text evidence="3">The sequence shown here is derived from an EMBL/GenBank/DDBJ whole genome shotgun (WGS) entry which is preliminary data.</text>
</comment>
<evidence type="ECO:0000259" key="2">
    <source>
        <dbReference type="Pfam" id="PF14319"/>
    </source>
</evidence>
<evidence type="ECO:0000313" key="4">
    <source>
        <dbReference type="Proteomes" id="UP000030147"/>
    </source>
</evidence>
<dbReference type="Proteomes" id="UP000030147">
    <property type="component" value="Unassembled WGS sequence"/>
</dbReference>
<dbReference type="InterPro" id="IPR026889">
    <property type="entry name" value="Zn_Tnp"/>
</dbReference>
<dbReference type="OrthoDB" id="9791273at2"/>
<reference evidence="3 4" key="1">
    <citation type="journal article" date="2015" name="Stand. Genomic Sci.">
        <title>High quality draft genome sequence of the moderately halophilic bacterium Pontibacillus yanchengensis Y32(T) and comparison among Pontibacillus genomes.</title>
        <authorList>
            <person name="Huang J."/>
            <person name="Qiao Z.X."/>
            <person name="Tang J.W."/>
            <person name="Wang G."/>
        </authorList>
    </citation>
    <scope>NUCLEOTIDE SEQUENCE [LARGE SCALE GENOMIC DNA]</scope>
    <source>
        <strain evidence="3 4">Y32</strain>
    </source>
</reference>
<dbReference type="AlphaFoldDB" id="A0A0A2TZ54"/>
<dbReference type="GO" id="GO:0006313">
    <property type="term" value="P:DNA transposition"/>
    <property type="evidence" value="ECO:0007669"/>
    <property type="project" value="InterPro"/>
</dbReference>
<feature type="domain" description="Transposase IS801/IS1294" evidence="1">
    <location>
        <begin position="152"/>
        <end position="321"/>
    </location>
</feature>
<dbReference type="STRING" id="1385514.N782_00205"/>
<dbReference type="PANTHER" id="PTHR37023">
    <property type="entry name" value="TRANSPOSASE"/>
    <property type="match status" value="1"/>
</dbReference>
<accession>A0A0A2TZ54</accession>
<feature type="domain" description="Transposase zinc-binding" evidence="2">
    <location>
        <begin position="26"/>
        <end position="110"/>
    </location>
</feature>
<organism evidence="3 4">
    <name type="scientific">Pontibacillus yanchengensis Y32</name>
    <dbReference type="NCBI Taxonomy" id="1385514"/>
    <lineage>
        <taxon>Bacteria</taxon>
        <taxon>Bacillati</taxon>
        <taxon>Bacillota</taxon>
        <taxon>Bacilli</taxon>
        <taxon>Bacillales</taxon>
        <taxon>Bacillaceae</taxon>
        <taxon>Pontibacillus</taxon>
    </lineage>
</organism>
<dbReference type="EMBL" id="AVBF01000001">
    <property type="protein sequence ID" value="KGP74550.1"/>
    <property type="molecule type" value="Genomic_DNA"/>
</dbReference>
<gene>
    <name evidence="3" type="ORF">N782_00205</name>
</gene>
<name>A0A0A2TZ54_9BACI</name>
<sequence>MGYHGSGVIKKILKDHFAGFWDFHSTKFPESLRDDIKETVEKTIKCRTRDMGYARYECLGCEGETKSVFVHFLCKSRFCHACGKKYSDEWAEKQEEMIFNVPHRHMVFTIPQELRRLFYKDRKKLNELSKQVANVFQYHNYYRSKKRGLQSGVITVIHTFGRDLNFNPHIHAIVTEGALDKDEKWVSSGGYIPYDYLRKSWQKVVLDCLKKWFPNHKAVQSLIDNLYKGYPKGFYVNAEQKIKNAKGVARYIGRYLARPAIAEYRIEKYDGEFVHYWYEDHRTGKRVDKKIGVYKFLFEILQHIPPKHFRMVGRYGLYSRRSYRRAKQVLSLYAYMRTKQIEFVLQKKKSKKTYRQRLMESFHKDPLKCPFCERKMDLVEVWHQDYGLVYHYMEETKFAKKWREHGLVQRKKAG</sequence>
<dbReference type="RefSeq" id="WP_052111066.1">
    <property type="nucleotide sequence ID" value="NZ_AVBF01000001.1"/>
</dbReference>
<dbReference type="GO" id="GO:0003677">
    <property type="term" value="F:DNA binding"/>
    <property type="evidence" value="ECO:0007669"/>
    <property type="project" value="InterPro"/>
</dbReference>
<dbReference type="InterPro" id="IPR007069">
    <property type="entry name" value="Transposase_32"/>
</dbReference>
<proteinExistence type="predicted"/>
<protein>
    <submittedName>
        <fullName evidence="3">Transposase</fullName>
    </submittedName>
</protein>
<dbReference type="Pfam" id="PF14319">
    <property type="entry name" value="Zn_Tnp_IS91"/>
    <property type="match status" value="1"/>
</dbReference>